<evidence type="ECO:0000313" key="2">
    <source>
        <dbReference type="EMBL" id="QJD97694.1"/>
    </source>
</evidence>
<sequence>MTNILLASTRDWFDYVRDIVTIVGYLATVGTFLYLFRRDNDKQKQIDSLAKLALLSEEQLVLSVRPDLYKNGARVRPDDGNIMIDLLNRGEHARLLQFNSISPDITLHSKSLPYVLEKGSERLVIARSNGKNPNDCEYVIEVVYEDKLHNQYKINISGKGAYVSFDQAVFFKHRHTTQSL</sequence>
<reference evidence="2 3" key="1">
    <citation type="submission" date="2020-04" db="EMBL/GenBank/DDBJ databases">
        <title>Genome sequencing of novel species.</title>
        <authorList>
            <person name="Heo J."/>
            <person name="Kim S.-J."/>
            <person name="Kim J.-S."/>
            <person name="Hong S.-B."/>
            <person name="Kwon S.-W."/>
        </authorList>
    </citation>
    <scope>NUCLEOTIDE SEQUENCE [LARGE SCALE GENOMIC DNA]</scope>
    <source>
        <strain evidence="2 3">F39-2</strain>
    </source>
</reference>
<gene>
    <name evidence="2" type="ORF">HH214_18355</name>
</gene>
<keyword evidence="3" id="KW-1185">Reference proteome</keyword>
<dbReference type="RefSeq" id="WP_169610092.1">
    <property type="nucleotide sequence ID" value="NZ_CP051682.1"/>
</dbReference>
<feature type="transmembrane region" description="Helical" evidence="1">
    <location>
        <begin position="15"/>
        <end position="36"/>
    </location>
</feature>
<dbReference type="Proteomes" id="UP000503278">
    <property type="component" value="Chromosome"/>
</dbReference>
<protein>
    <submittedName>
        <fullName evidence="2">Uncharacterized protein</fullName>
    </submittedName>
</protein>
<proteinExistence type="predicted"/>
<organism evidence="2 3">
    <name type="scientific">Mucilaginibacter robiniae</name>
    <dbReference type="NCBI Taxonomy" id="2728022"/>
    <lineage>
        <taxon>Bacteria</taxon>
        <taxon>Pseudomonadati</taxon>
        <taxon>Bacteroidota</taxon>
        <taxon>Sphingobacteriia</taxon>
        <taxon>Sphingobacteriales</taxon>
        <taxon>Sphingobacteriaceae</taxon>
        <taxon>Mucilaginibacter</taxon>
    </lineage>
</organism>
<keyword evidence="1" id="KW-0472">Membrane</keyword>
<evidence type="ECO:0000313" key="3">
    <source>
        <dbReference type="Proteomes" id="UP000503278"/>
    </source>
</evidence>
<accession>A0A7L5E7B6</accession>
<dbReference type="AlphaFoldDB" id="A0A7L5E7B6"/>
<evidence type="ECO:0000256" key="1">
    <source>
        <dbReference type="SAM" id="Phobius"/>
    </source>
</evidence>
<name>A0A7L5E7B6_9SPHI</name>
<dbReference type="KEGG" id="mrob:HH214_18355"/>
<keyword evidence="1" id="KW-0812">Transmembrane</keyword>
<keyword evidence="1" id="KW-1133">Transmembrane helix</keyword>
<dbReference type="EMBL" id="CP051682">
    <property type="protein sequence ID" value="QJD97694.1"/>
    <property type="molecule type" value="Genomic_DNA"/>
</dbReference>